<dbReference type="AlphaFoldDB" id="A6GDB8"/>
<proteinExistence type="predicted"/>
<evidence type="ECO:0000313" key="1">
    <source>
        <dbReference type="EMBL" id="EDM76109.1"/>
    </source>
</evidence>
<keyword evidence="2" id="KW-1185">Reference proteome</keyword>
<protein>
    <submittedName>
        <fullName evidence="1">Uncharacterized protein</fullName>
    </submittedName>
</protein>
<dbReference type="eggNOG" id="COG0789">
    <property type="taxonomic scope" value="Bacteria"/>
</dbReference>
<name>A6GDB8_9BACT</name>
<sequence length="237" mass="26448">MVIEDQNTIRTARPKRKVALAVLDESTAAQLRSNLDETSDLEIVWSGTDVEAFRTEAPKAQVVLANIELLGETPSEGMNELVDRTGAELGIALYAYAKRSTLDEISSQRIRTLRSPLNLPMLRCQMMGLIARNLLRAPPPPTEPDMSAAPNVEPPIYSNAQLGKLQQISTAVDCECPNHLATLLQNLSDFENYSKNCENKNDEDAKIHRMLYEHTAQARALLERAMGRLIEHEQIEL</sequence>
<accession>A6GDB8</accession>
<reference evidence="1 2" key="1">
    <citation type="submission" date="2007-06" db="EMBL/GenBank/DDBJ databases">
        <authorList>
            <person name="Shimkets L."/>
            <person name="Ferriera S."/>
            <person name="Johnson J."/>
            <person name="Kravitz S."/>
            <person name="Beeson K."/>
            <person name="Sutton G."/>
            <person name="Rogers Y.-H."/>
            <person name="Friedman R."/>
            <person name="Frazier M."/>
            <person name="Venter J.C."/>
        </authorList>
    </citation>
    <scope>NUCLEOTIDE SEQUENCE [LARGE SCALE GENOMIC DNA]</scope>
    <source>
        <strain evidence="1 2">SIR-1</strain>
    </source>
</reference>
<dbReference type="RefSeq" id="WP_006974708.1">
    <property type="nucleotide sequence ID" value="NZ_ABCS01000072.1"/>
</dbReference>
<dbReference type="STRING" id="391625.PPSIR1_31278"/>
<gene>
    <name evidence="1" type="ORF">PPSIR1_31278</name>
</gene>
<organism evidence="1 2">
    <name type="scientific">Plesiocystis pacifica SIR-1</name>
    <dbReference type="NCBI Taxonomy" id="391625"/>
    <lineage>
        <taxon>Bacteria</taxon>
        <taxon>Pseudomonadati</taxon>
        <taxon>Myxococcota</taxon>
        <taxon>Polyangia</taxon>
        <taxon>Nannocystales</taxon>
        <taxon>Nannocystaceae</taxon>
        <taxon>Plesiocystis</taxon>
    </lineage>
</organism>
<comment type="caution">
    <text evidence="1">The sequence shown here is derived from an EMBL/GenBank/DDBJ whole genome shotgun (WGS) entry which is preliminary data.</text>
</comment>
<evidence type="ECO:0000313" key="2">
    <source>
        <dbReference type="Proteomes" id="UP000005801"/>
    </source>
</evidence>
<dbReference type="Proteomes" id="UP000005801">
    <property type="component" value="Unassembled WGS sequence"/>
</dbReference>
<dbReference type="EMBL" id="ABCS01000072">
    <property type="protein sequence ID" value="EDM76109.1"/>
    <property type="molecule type" value="Genomic_DNA"/>
</dbReference>